<dbReference type="OrthoDB" id="9802857at2"/>
<dbReference type="Gene3D" id="1.10.3210.10">
    <property type="entry name" value="Hypothetical protein af1432"/>
    <property type="match status" value="1"/>
</dbReference>
<dbReference type="PANTHER" id="PTHR40202">
    <property type="match status" value="1"/>
</dbReference>
<name>A0A1I7LCX1_9BURK</name>
<dbReference type="GO" id="GO:0016787">
    <property type="term" value="F:hydrolase activity"/>
    <property type="evidence" value="ECO:0007669"/>
    <property type="project" value="UniProtKB-KW"/>
</dbReference>
<dbReference type="AlphaFoldDB" id="A0A1I7LCX1"/>
<dbReference type="InterPro" id="IPR006674">
    <property type="entry name" value="HD_domain"/>
</dbReference>
<evidence type="ECO:0000259" key="1">
    <source>
        <dbReference type="Pfam" id="PF01966"/>
    </source>
</evidence>
<dbReference type="PANTHER" id="PTHR40202:SF1">
    <property type="entry name" value="HD DOMAIN-CONTAINING PROTEIN"/>
    <property type="match status" value="1"/>
</dbReference>
<organism evidence="2 3">
    <name type="scientific">Pseudoduganella namucuonensis</name>
    <dbReference type="NCBI Taxonomy" id="1035707"/>
    <lineage>
        <taxon>Bacteria</taxon>
        <taxon>Pseudomonadati</taxon>
        <taxon>Pseudomonadota</taxon>
        <taxon>Betaproteobacteria</taxon>
        <taxon>Burkholderiales</taxon>
        <taxon>Oxalobacteraceae</taxon>
        <taxon>Telluria group</taxon>
        <taxon>Pseudoduganella</taxon>
    </lineage>
</organism>
<dbReference type="InterPro" id="IPR052567">
    <property type="entry name" value="OP_Dioxygenase"/>
</dbReference>
<reference evidence="3" key="1">
    <citation type="submission" date="2016-10" db="EMBL/GenBank/DDBJ databases">
        <authorList>
            <person name="Varghese N."/>
            <person name="Submissions S."/>
        </authorList>
    </citation>
    <scope>NUCLEOTIDE SEQUENCE [LARGE SCALE GENOMIC DNA]</scope>
    <source>
        <strain evidence="3">CGMCC 1.11014</strain>
    </source>
</reference>
<feature type="domain" description="HD" evidence="1">
    <location>
        <begin position="55"/>
        <end position="119"/>
    </location>
</feature>
<evidence type="ECO:0000313" key="2">
    <source>
        <dbReference type="EMBL" id="SFV07366.1"/>
    </source>
</evidence>
<dbReference type="Pfam" id="PF01966">
    <property type="entry name" value="HD"/>
    <property type="match status" value="1"/>
</dbReference>
<dbReference type="Proteomes" id="UP000199391">
    <property type="component" value="Unassembled WGS sequence"/>
</dbReference>
<keyword evidence="3" id="KW-1185">Reference proteome</keyword>
<gene>
    <name evidence="2" type="ORF">SAMN05216552_1026101</name>
</gene>
<dbReference type="STRING" id="1035707.SAMN05216552_1026101"/>
<dbReference type="EMBL" id="FPBO01000026">
    <property type="protein sequence ID" value="SFV07366.1"/>
    <property type="molecule type" value="Genomic_DNA"/>
</dbReference>
<sequence length="201" mass="23275">MVMKCTFSSLADATSDDWHGIMIEQDRMYAELPGRVIDHLMLLKGDYRSFPVDLLNHSLQAATLAYTAGESEEYVVCTLLHDVGDILGSLNHGELSAKLLQPFVSDENYWMVKHHGLFQGYYFYHHIGRDRNARDRFINHPHFSRTQSFIDNYDNLAFSKDREPMPVEFFEPMIKRVFSSPTPEFISRTGRSKHNNPTVEK</sequence>
<protein>
    <submittedName>
        <fullName evidence="2">Predicted HD phosphohydrolase</fullName>
    </submittedName>
</protein>
<accession>A0A1I7LCX1</accession>
<evidence type="ECO:0000313" key="3">
    <source>
        <dbReference type="Proteomes" id="UP000199391"/>
    </source>
</evidence>
<dbReference type="SUPFAM" id="SSF109604">
    <property type="entry name" value="HD-domain/PDEase-like"/>
    <property type="match status" value="1"/>
</dbReference>
<keyword evidence="2" id="KW-0378">Hydrolase</keyword>
<proteinExistence type="predicted"/>